<protein>
    <submittedName>
        <fullName evidence="9">Sterol desaturase</fullName>
    </submittedName>
</protein>
<dbReference type="AlphaFoldDB" id="A0A2N0ALL8"/>
<evidence type="ECO:0000256" key="4">
    <source>
        <dbReference type="ARBA" id="ARBA00023002"/>
    </source>
</evidence>
<evidence type="ECO:0000256" key="7">
    <source>
        <dbReference type="SAM" id="Phobius"/>
    </source>
</evidence>
<dbReference type="GO" id="GO:0016020">
    <property type="term" value="C:membrane"/>
    <property type="evidence" value="ECO:0007669"/>
    <property type="project" value="GOC"/>
</dbReference>
<keyword evidence="6 7" id="KW-0472">Membrane</keyword>
<dbReference type="GO" id="GO:0050479">
    <property type="term" value="F:glyceryl-ether monooxygenase activity"/>
    <property type="evidence" value="ECO:0007669"/>
    <property type="project" value="TreeGrafter"/>
</dbReference>
<dbReference type="PANTHER" id="PTHR21624:SF1">
    <property type="entry name" value="ALKYLGLYCEROL MONOOXYGENASE"/>
    <property type="match status" value="1"/>
</dbReference>
<evidence type="ECO:0000313" key="9">
    <source>
        <dbReference type="EMBL" id="PJZ85192.1"/>
    </source>
</evidence>
<gene>
    <name evidence="9" type="ORF">CH364_02705</name>
</gene>
<accession>A0A2N0ALL8</accession>
<evidence type="ECO:0000259" key="8">
    <source>
        <dbReference type="Pfam" id="PF04116"/>
    </source>
</evidence>
<sequence>MRLIESIAPFYILLLLLEVIYTRYKKLDYYFYEDSLADLSLGVLSRIFDGVILLGLVFVYNELYQISWGIESLSKIFLSTSSPLHWILLFVLLDFLFYWAHRYSHEIKVLWASHVVHHSSEEFNLSVALRQSFVRNIGIGLFYLPLALLGFPVESYLVIDALNRTYQFWVHTRTIKKLPNWFEYIFVTPSHHRVHHAMNPEYIDRNYGGVFILWDRIFGTFCEEKQEPRYGLVSQLNTYDPVTAELHVFRDLFSDLWTTKYKWQGIRSFFSYPSVRPDDLQAILDRGVRDPKIWLNHNKWDIDRKSRIPQYRHKAGTNVYRIYLLFSFIVPTVFTLYFLKRMHMYSLGEIVSVFFLLVFSFISMGKLLEGERNWYRFEIPKYISWLVLMIYFFLS</sequence>
<dbReference type="Proteomes" id="UP000232145">
    <property type="component" value="Unassembled WGS sequence"/>
</dbReference>
<keyword evidence="5" id="KW-0443">Lipid metabolism</keyword>
<keyword evidence="2 7" id="KW-0812">Transmembrane</keyword>
<feature type="transmembrane region" description="Helical" evidence="7">
    <location>
        <begin position="7"/>
        <end position="24"/>
    </location>
</feature>
<evidence type="ECO:0000256" key="1">
    <source>
        <dbReference type="ARBA" id="ARBA00004127"/>
    </source>
</evidence>
<comment type="subcellular location">
    <subcellularLocation>
        <location evidence="1">Endomembrane system</location>
        <topology evidence="1">Multi-pass membrane protein</topology>
    </subcellularLocation>
</comment>
<evidence type="ECO:0000256" key="5">
    <source>
        <dbReference type="ARBA" id="ARBA00023098"/>
    </source>
</evidence>
<dbReference type="GO" id="GO:0006643">
    <property type="term" value="P:membrane lipid metabolic process"/>
    <property type="evidence" value="ECO:0007669"/>
    <property type="project" value="TreeGrafter"/>
</dbReference>
<dbReference type="OrthoDB" id="9770329at2"/>
<feature type="transmembrane region" description="Helical" evidence="7">
    <location>
        <begin position="84"/>
        <end position="101"/>
    </location>
</feature>
<feature type="transmembrane region" description="Helical" evidence="7">
    <location>
        <begin position="345"/>
        <end position="362"/>
    </location>
</feature>
<keyword evidence="3 7" id="KW-1133">Transmembrane helix</keyword>
<keyword evidence="10" id="KW-1185">Reference proteome</keyword>
<reference evidence="9 10" key="1">
    <citation type="submission" date="2017-07" db="EMBL/GenBank/DDBJ databases">
        <title>Leptospira spp. isolated from tropical soils.</title>
        <authorList>
            <person name="Thibeaux R."/>
            <person name="Iraola G."/>
            <person name="Ferres I."/>
            <person name="Bierque E."/>
            <person name="Girault D."/>
            <person name="Soupe-Gilbert M.-E."/>
            <person name="Picardeau M."/>
            <person name="Goarant C."/>
        </authorList>
    </citation>
    <scope>NUCLEOTIDE SEQUENCE [LARGE SCALE GENOMIC DNA]</scope>
    <source>
        <strain evidence="9 10">FH2-B-A1</strain>
    </source>
</reference>
<dbReference type="InterPro" id="IPR051689">
    <property type="entry name" value="Sterol_desaturase/TMEM195"/>
</dbReference>
<dbReference type="PANTHER" id="PTHR21624">
    <property type="entry name" value="STEROL DESATURASE-RELATED PROTEIN"/>
    <property type="match status" value="1"/>
</dbReference>
<evidence type="ECO:0000256" key="3">
    <source>
        <dbReference type="ARBA" id="ARBA00022989"/>
    </source>
</evidence>
<evidence type="ECO:0000313" key="10">
    <source>
        <dbReference type="Proteomes" id="UP000232145"/>
    </source>
</evidence>
<dbReference type="GO" id="GO:0012505">
    <property type="term" value="C:endomembrane system"/>
    <property type="evidence" value="ECO:0007669"/>
    <property type="project" value="UniProtKB-SubCell"/>
</dbReference>
<dbReference type="GO" id="GO:0005506">
    <property type="term" value="F:iron ion binding"/>
    <property type="evidence" value="ECO:0007669"/>
    <property type="project" value="InterPro"/>
</dbReference>
<evidence type="ECO:0000256" key="6">
    <source>
        <dbReference type="ARBA" id="ARBA00023136"/>
    </source>
</evidence>
<dbReference type="InterPro" id="IPR006694">
    <property type="entry name" value="Fatty_acid_hydroxylase"/>
</dbReference>
<feature type="transmembrane region" description="Helical" evidence="7">
    <location>
        <begin position="374"/>
        <end position="394"/>
    </location>
</feature>
<dbReference type="GO" id="GO:0008610">
    <property type="term" value="P:lipid biosynthetic process"/>
    <property type="evidence" value="ECO:0007669"/>
    <property type="project" value="InterPro"/>
</dbReference>
<feature type="transmembrane region" description="Helical" evidence="7">
    <location>
        <begin position="322"/>
        <end position="339"/>
    </location>
</feature>
<name>A0A2N0ALL8_9LEPT</name>
<feature type="domain" description="Fatty acid hydroxylase" evidence="8">
    <location>
        <begin position="86"/>
        <end position="220"/>
    </location>
</feature>
<dbReference type="Pfam" id="PF04116">
    <property type="entry name" value="FA_hydroxylase"/>
    <property type="match status" value="1"/>
</dbReference>
<dbReference type="RefSeq" id="WP_100742104.1">
    <property type="nucleotide sequence ID" value="NZ_NPDW01000001.1"/>
</dbReference>
<comment type="caution">
    <text evidence="9">The sequence shown here is derived from an EMBL/GenBank/DDBJ whole genome shotgun (WGS) entry which is preliminary data.</text>
</comment>
<proteinExistence type="predicted"/>
<feature type="transmembrane region" description="Helical" evidence="7">
    <location>
        <begin position="137"/>
        <end position="159"/>
    </location>
</feature>
<organism evidence="9 10">
    <name type="scientific">Leptospira harrisiae</name>
    <dbReference type="NCBI Taxonomy" id="2023189"/>
    <lineage>
        <taxon>Bacteria</taxon>
        <taxon>Pseudomonadati</taxon>
        <taxon>Spirochaetota</taxon>
        <taxon>Spirochaetia</taxon>
        <taxon>Leptospirales</taxon>
        <taxon>Leptospiraceae</taxon>
        <taxon>Leptospira</taxon>
    </lineage>
</organism>
<dbReference type="EMBL" id="NPDX01000001">
    <property type="protein sequence ID" value="PJZ85192.1"/>
    <property type="molecule type" value="Genomic_DNA"/>
</dbReference>
<evidence type="ECO:0000256" key="2">
    <source>
        <dbReference type="ARBA" id="ARBA00022692"/>
    </source>
</evidence>
<keyword evidence="4" id="KW-0560">Oxidoreductase</keyword>
<feature type="transmembrane region" description="Helical" evidence="7">
    <location>
        <begin position="44"/>
        <end position="63"/>
    </location>
</feature>